<dbReference type="Pfam" id="PF00596">
    <property type="entry name" value="Aldolase_II"/>
    <property type="match status" value="1"/>
</dbReference>
<dbReference type="NCBIfam" id="TIGR03328">
    <property type="entry name" value="salvage_mtnB"/>
    <property type="match status" value="1"/>
</dbReference>
<dbReference type="InterPro" id="IPR050197">
    <property type="entry name" value="Aldolase_class_II_sugar_metab"/>
</dbReference>
<protein>
    <recommendedName>
        <fullName evidence="6">Methylthioribulose-1-phosphate dehydratase</fullName>
        <shortName evidence="6">MTRu-1-P dehydratase</shortName>
        <ecNumber evidence="6">4.2.1.109</ecNumber>
    </recommendedName>
</protein>
<dbReference type="NCBIfam" id="NF006672">
    <property type="entry name" value="PRK09220.1"/>
    <property type="match status" value="1"/>
</dbReference>
<feature type="domain" description="Class II aldolase/adducin N-terminal" evidence="7">
    <location>
        <begin position="6"/>
        <end position="193"/>
    </location>
</feature>
<keyword evidence="4 6" id="KW-0486">Methionine biosynthesis</keyword>
<dbReference type="HAMAP" id="MF_01677">
    <property type="entry name" value="Salvage_MtnB"/>
    <property type="match status" value="1"/>
</dbReference>
<sequence length="198" mass="22679">MEREISELIEIGRELHSRGWLPASGGNLSARLEDGLILITASGSHKGHLTREDFVFVDLEGNLVKGSKRPSAETLLHTLVYKLFPSAMCVLHVHSINSTLISRLSKGDIRLENYELLKAFEGIKTHQTSLTVPVFENSQDMRSLSEMIRERLEKEEKIYGFLLRSHGLYTWGKSIREAYIRLEAFEFLFECELKMLLK</sequence>
<dbReference type="InterPro" id="IPR001303">
    <property type="entry name" value="Aldolase_II/adducin_N"/>
</dbReference>
<keyword evidence="3 6" id="KW-0862">Zinc</keyword>
<dbReference type="AlphaFoldDB" id="A0A7C2V3V2"/>
<feature type="binding site" evidence="6">
    <location>
        <position position="92"/>
    </location>
    <ligand>
        <name>Zn(2+)</name>
        <dbReference type="ChEBI" id="CHEBI:29105"/>
    </ligand>
</feature>
<comment type="cofactor">
    <cofactor evidence="6">
        <name>Zn(2+)</name>
        <dbReference type="ChEBI" id="CHEBI:29105"/>
    </cofactor>
    <text evidence="6">Binds 1 zinc ion per subunit.</text>
</comment>
<accession>A0A7C2V3V2</accession>
<organism evidence="8">
    <name type="scientific">Hydrogenobacter sp</name>
    <dbReference type="NCBI Taxonomy" id="2152829"/>
    <lineage>
        <taxon>Bacteria</taxon>
        <taxon>Pseudomonadati</taxon>
        <taxon>Aquificota</taxon>
        <taxon>Aquificia</taxon>
        <taxon>Aquificales</taxon>
        <taxon>Aquificaceae</taxon>
        <taxon>Hydrogenobacter</taxon>
    </lineage>
</organism>
<name>A0A7C2V3V2_9AQUI</name>
<comment type="catalytic activity">
    <reaction evidence="6">
        <text>5-(methylsulfanyl)-D-ribulose 1-phosphate = 5-methylsulfanyl-2,3-dioxopentyl phosphate + H2O</text>
        <dbReference type="Rhea" id="RHEA:15549"/>
        <dbReference type="ChEBI" id="CHEBI:15377"/>
        <dbReference type="ChEBI" id="CHEBI:58548"/>
        <dbReference type="ChEBI" id="CHEBI:58828"/>
        <dbReference type="EC" id="4.2.1.109"/>
    </reaction>
</comment>
<comment type="similarity">
    <text evidence="6">Belongs to the aldolase class II family. MtnB subfamily.</text>
</comment>
<dbReference type="PANTHER" id="PTHR22789:SF0">
    <property type="entry name" value="3-OXO-TETRONATE 4-PHOSPHATE DECARBOXYLASE-RELATED"/>
    <property type="match status" value="1"/>
</dbReference>
<keyword evidence="2 6" id="KW-0479">Metal-binding</keyword>
<evidence type="ECO:0000313" key="8">
    <source>
        <dbReference type="EMBL" id="HEW46218.1"/>
    </source>
</evidence>
<dbReference type="Gene3D" id="3.40.225.10">
    <property type="entry name" value="Class II aldolase/adducin N-terminal domain"/>
    <property type="match status" value="1"/>
</dbReference>
<dbReference type="InterPro" id="IPR017714">
    <property type="entry name" value="MethylthioRu-1-P_deHdtase_MtnB"/>
</dbReference>
<dbReference type="EMBL" id="DSFP01000052">
    <property type="protein sequence ID" value="HEW46218.1"/>
    <property type="molecule type" value="Genomic_DNA"/>
</dbReference>
<dbReference type="GO" id="GO:0008270">
    <property type="term" value="F:zinc ion binding"/>
    <property type="evidence" value="ECO:0007669"/>
    <property type="project" value="UniProtKB-UniRule"/>
</dbReference>
<evidence type="ECO:0000256" key="3">
    <source>
        <dbReference type="ARBA" id="ARBA00022833"/>
    </source>
</evidence>
<comment type="function">
    <text evidence="6">Catalyzes the dehydration of methylthioribulose-1-phosphate (MTRu-1-P) into 2,3-diketo-5-methylthiopentyl-1-phosphate (DK-MTP-1-P).</text>
</comment>
<dbReference type="GO" id="GO:0046570">
    <property type="term" value="F:methylthioribulose 1-phosphate dehydratase activity"/>
    <property type="evidence" value="ECO:0007669"/>
    <property type="project" value="UniProtKB-UniRule"/>
</dbReference>
<proteinExistence type="inferred from homology"/>
<dbReference type="PANTHER" id="PTHR22789">
    <property type="entry name" value="FUCULOSE PHOSPHATE ALDOLASE"/>
    <property type="match status" value="1"/>
</dbReference>
<keyword evidence="5 6" id="KW-0456">Lyase</keyword>
<dbReference type="InterPro" id="IPR036409">
    <property type="entry name" value="Aldolase_II/adducin_N_sf"/>
</dbReference>
<evidence type="ECO:0000256" key="4">
    <source>
        <dbReference type="ARBA" id="ARBA00023167"/>
    </source>
</evidence>
<comment type="pathway">
    <text evidence="6">Amino-acid biosynthesis; L-methionine biosynthesis via salvage pathway; L-methionine from S-methyl-5-thio-alpha-D-ribose 1-phosphate: step 2/6.</text>
</comment>
<dbReference type="GO" id="GO:0019509">
    <property type="term" value="P:L-methionine salvage from methylthioadenosine"/>
    <property type="evidence" value="ECO:0007669"/>
    <property type="project" value="UniProtKB-UniRule"/>
</dbReference>
<evidence type="ECO:0000256" key="1">
    <source>
        <dbReference type="ARBA" id="ARBA00022605"/>
    </source>
</evidence>
<gene>
    <name evidence="6" type="primary">mtnB</name>
    <name evidence="8" type="ORF">ENO47_06080</name>
</gene>
<evidence type="ECO:0000256" key="2">
    <source>
        <dbReference type="ARBA" id="ARBA00022723"/>
    </source>
</evidence>
<dbReference type="SUPFAM" id="SSF53639">
    <property type="entry name" value="AraD/HMP-PK domain-like"/>
    <property type="match status" value="1"/>
</dbReference>
<reference evidence="8" key="1">
    <citation type="journal article" date="2020" name="mSystems">
        <title>Genome- and Community-Level Interaction Insights into Carbon Utilization and Element Cycling Functions of Hydrothermarchaeota in Hydrothermal Sediment.</title>
        <authorList>
            <person name="Zhou Z."/>
            <person name="Liu Y."/>
            <person name="Xu W."/>
            <person name="Pan J."/>
            <person name="Luo Z.H."/>
            <person name="Li M."/>
        </authorList>
    </citation>
    <scope>NUCLEOTIDE SEQUENCE [LARGE SCALE GENOMIC DNA]</scope>
    <source>
        <strain evidence="8">SpSt-132</strain>
    </source>
</reference>
<dbReference type="EC" id="4.2.1.109" evidence="6"/>
<dbReference type="GO" id="GO:0005829">
    <property type="term" value="C:cytosol"/>
    <property type="evidence" value="ECO:0007669"/>
    <property type="project" value="TreeGrafter"/>
</dbReference>
<feature type="binding site" evidence="6">
    <location>
        <position position="94"/>
    </location>
    <ligand>
        <name>Zn(2+)</name>
        <dbReference type="ChEBI" id="CHEBI:29105"/>
    </ligand>
</feature>
<comment type="caution">
    <text evidence="8">The sequence shown here is derived from an EMBL/GenBank/DDBJ whole genome shotgun (WGS) entry which is preliminary data.</text>
</comment>
<dbReference type="GO" id="GO:0016832">
    <property type="term" value="F:aldehyde-lyase activity"/>
    <property type="evidence" value="ECO:0007669"/>
    <property type="project" value="TreeGrafter"/>
</dbReference>
<keyword evidence="1 6" id="KW-0028">Amino-acid biosynthesis</keyword>
<dbReference type="SMART" id="SM01007">
    <property type="entry name" value="Aldolase_II"/>
    <property type="match status" value="1"/>
</dbReference>
<evidence type="ECO:0000259" key="7">
    <source>
        <dbReference type="SMART" id="SM01007"/>
    </source>
</evidence>
<dbReference type="UniPathway" id="UPA00904">
    <property type="reaction ID" value="UER00875"/>
</dbReference>
<dbReference type="GO" id="GO:0019323">
    <property type="term" value="P:pentose catabolic process"/>
    <property type="evidence" value="ECO:0007669"/>
    <property type="project" value="TreeGrafter"/>
</dbReference>
<evidence type="ECO:0000256" key="5">
    <source>
        <dbReference type="ARBA" id="ARBA00023239"/>
    </source>
</evidence>
<evidence type="ECO:0000256" key="6">
    <source>
        <dbReference type="HAMAP-Rule" id="MF_01677"/>
    </source>
</evidence>